<dbReference type="Pfam" id="PF00005">
    <property type="entry name" value="ABC_tran"/>
    <property type="match status" value="1"/>
</dbReference>
<evidence type="ECO:0000256" key="3">
    <source>
        <dbReference type="ARBA" id="ARBA00022741"/>
    </source>
</evidence>
<dbReference type="GO" id="GO:0016887">
    <property type="term" value="F:ATP hydrolysis activity"/>
    <property type="evidence" value="ECO:0007669"/>
    <property type="project" value="InterPro"/>
</dbReference>
<keyword evidence="7" id="KW-1185">Reference proteome</keyword>
<dbReference type="OrthoDB" id="9809205at2"/>
<comment type="caution">
    <text evidence="6">The sequence shown here is derived from an EMBL/GenBank/DDBJ whole genome shotgun (WGS) entry which is preliminary data.</text>
</comment>
<evidence type="ECO:0000256" key="1">
    <source>
        <dbReference type="ARBA" id="ARBA00005417"/>
    </source>
</evidence>
<gene>
    <name evidence="6" type="ORF">DWV06_09515</name>
</gene>
<dbReference type="PANTHER" id="PTHR43335:SF4">
    <property type="entry name" value="ABC TRANSPORTER, ATP-BINDING PROTEIN"/>
    <property type="match status" value="1"/>
</dbReference>
<dbReference type="InterPro" id="IPR003439">
    <property type="entry name" value="ABC_transporter-like_ATP-bd"/>
</dbReference>
<sequence>MKEGQTIQVIENENGIIKVLHARKSFKDVRVLNDVNISCNKGEICGIIGRNGSGKTVLFKAICGFLKLDEGSIWVEGKEMQKDIDMLTTAGIIIEEPSFLSTRSGMKNLEFLYMIQNKKNREHLCNIMKLVGLNPSSKKRVGNYSMGMKQRLAIAQAIMEEQQILILDEPMNGLDNEGVEDMRNLFLDLKKQGKTILLATHNMDDINLLCDKVYEIDGGIVRQLK</sequence>
<evidence type="ECO:0000259" key="5">
    <source>
        <dbReference type="PROSITE" id="PS50893"/>
    </source>
</evidence>
<dbReference type="SUPFAM" id="SSF52540">
    <property type="entry name" value="P-loop containing nucleoside triphosphate hydrolases"/>
    <property type="match status" value="1"/>
</dbReference>
<keyword evidence="4 6" id="KW-0067">ATP-binding</keyword>
<dbReference type="PANTHER" id="PTHR43335">
    <property type="entry name" value="ABC TRANSPORTER, ATP-BINDING PROTEIN"/>
    <property type="match status" value="1"/>
</dbReference>
<dbReference type="GO" id="GO:0005524">
    <property type="term" value="F:ATP binding"/>
    <property type="evidence" value="ECO:0007669"/>
    <property type="project" value="UniProtKB-KW"/>
</dbReference>
<dbReference type="Gene3D" id="3.40.50.300">
    <property type="entry name" value="P-loop containing nucleotide triphosphate hydrolases"/>
    <property type="match status" value="1"/>
</dbReference>
<comment type="similarity">
    <text evidence="1">Belongs to the ABC transporter superfamily.</text>
</comment>
<accession>A0A371AV36</accession>
<protein>
    <submittedName>
        <fullName evidence="6">ATP-binding cassette domain-containing protein</fullName>
    </submittedName>
</protein>
<evidence type="ECO:0000313" key="6">
    <source>
        <dbReference type="EMBL" id="RDU23435.1"/>
    </source>
</evidence>
<dbReference type="InterPro" id="IPR003593">
    <property type="entry name" value="AAA+_ATPase"/>
</dbReference>
<evidence type="ECO:0000256" key="4">
    <source>
        <dbReference type="ARBA" id="ARBA00022840"/>
    </source>
</evidence>
<dbReference type="PROSITE" id="PS50893">
    <property type="entry name" value="ABC_TRANSPORTER_2"/>
    <property type="match status" value="1"/>
</dbReference>
<reference evidence="6 7" key="1">
    <citation type="submission" date="2018-07" db="EMBL/GenBank/DDBJ databases">
        <title>Anaerosacharophilus polymeroproducens gen. nov. sp. nov., an anaerobic bacterium isolated from salt field.</title>
        <authorList>
            <person name="Kim W."/>
            <person name="Yang S.-H."/>
            <person name="Oh J."/>
            <person name="Lee J.-H."/>
            <person name="Kwon K.K."/>
        </authorList>
    </citation>
    <scope>NUCLEOTIDE SEQUENCE [LARGE SCALE GENOMIC DNA]</scope>
    <source>
        <strain evidence="6 7">MCWD5</strain>
    </source>
</reference>
<name>A0A371AV36_9FIRM</name>
<dbReference type="InterPro" id="IPR027417">
    <property type="entry name" value="P-loop_NTPase"/>
</dbReference>
<organism evidence="6 7">
    <name type="scientific">Anaerosacchariphilus polymeriproducens</name>
    <dbReference type="NCBI Taxonomy" id="1812858"/>
    <lineage>
        <taxon>Bacteria</taxon>
        <taxon>Bacillati</taxon>
        <taxon>Bacillota</taxon>
        <taxon>Clostridia</taxon>
        <taxon>Lachnospirales</taxon>
        <taxon>Lachnospiraceae</taxon>
        <taxon>Anaerosacchariphilus</taxon>
    </lineage>
</organism>
<dbReference type="SMART" id="SM00382">
    <property type="entry name" value="AAA"/>
    <property type="match status" value="1"/>
</dbReference>
<evidence type="ECO:0000256" key="2">
    <source>
        <dbReference type="ARBA" id="ARBA00022448"/>
    </source>
</evidence>
<dbReference type="Proteomes" id="UP000255036">
    <property type="component" value="Unassembled WGS sequence"/>
</dbReference>
<evidence type="ECO:0000313" key="7">
    <source>
        <dbReference type="Proteomes" id="UP000255036"/>
    </source>
</evidence>
<proteinExistence type="inferred from homology"/>
<dbReference type="EMBL" id="QRCT01000026">
    <property type="protein sequence ID" value="RDU23435.1"/>
    <property type="molecule type" value="Genomic_DNA"/>
</dbReference>
<dbReference type="RefSeq" id="WP_115481952.1">
    <property type="nucleotide sequence ID" value="NZ_QRCT01000026.1"/>
</dbReference>
<dbReference type="AlphaFoldDB" id="A0A371AV36"/>
<keyword evidence="3" id="KW-0547">Nucleotide-binding</keyword>
<keyword evidence="2" id="KW-0813">Transport</keyword>
<feature type="domain" description="ABC transporter" evidence="5">
    <location>
        <begin position="17"/>
        <end position="224"/>
    </location>
</feature>